<dbReference type="GO" id="GO:0000981">
    <property type="term" value="F:DNA-binding transcription factor activity, RNA polymerase II-specific"/>
    <property type="evidence" value="ECO:0000318"/>
    <property type="project" value="GO_Central"/>
</dbReference>
<keyword evidence="5" id="KW-0539">Nucleus</keyword>
<dbReference type="PANTHER" id="PTHR12081:SF18">
    <property type="entry name" value="TRANSCRIPTION FACTOR E2F2-RELATED"/>
    <property type="match status" value="1"/>
</dbReference>
<evidence type="ECO:0000256" key="4">
    <source>
        <dbReference type="ARBA" id="ARBA00023163"/>
    </source>
</evidence>
<evidence type="ECO:0000259" key="8">
    <source>
        <dbReference type="SMART" id="SM01372"/>
    </source>
</evidence>
<dbReference type="Pfam" id="PF16421">
    <property type="entry name" value="E2F_CC-MB"/>
    <property type="match status" value="1"/>
</dbReference>
<dbReference type="InterPro" id="IPR037241">
    <property type="entry name" value="E2F-DP_heterodim"/>
</dbReference>
<keyword evidence="4 5" id="KW-0804">Transcription</keyword>
<name>A0A0U9HKN6_KLENI</name>
<organism evidence="9 10">
    <name type="scientific">Klebsormidium nitens</name>
    <name type="common">Green alga</name>
    <name type="synonym">Ulothrix nitens</name>
    <dbReference type="NCBI Taxonomy" id="105231"/>
    <lineage>
        <taxon>Eukaryota</taxon>
        <taxon>Viridiplantae</taxon>
        <taxon>Streptophyta</taxon>
        <taxon>Klebsormidiophyceae</taxon>
        <taxon>Klebsormidiales</taxon>
        <taxon>Klebsormidiaceae</taxon>
        <taxon>Klebsormidium</taxon>
    </lineage>
</organism>
<feature type="region of interest" description="Disordered" evidence="7">
    <location>
        <begin position="102"/>
        <end position="152"/>
    </location>
</feature>
<dbReference type="GO" id="GO:0006357">
    <property type="term" value="P:regulation of transcription by RNA polymerase II"/>
    <property type="evidence" value="ECO:0000318"/>
    <property type="project" value="GO_Central"/>
</dbReference>
<dbReference type="InterPro" id="IPR003316">
    <property type="entry name" value="E2F_WHTH_DNA-bd_dom"/>
</dbReference>
<dbReference type="OMA" id="NEWASIG"/>
<dbReference type="PANTHER" id="PTHR12081">
    <property type="entry name" value="TRANSCRIPTION FACTOR E2F"/>
    <property type="match status" value="1"/>
</dbReference>
<reference evidence="9 10" key="1">
    <citation type="journal article" date="2014" name="Nat. Commun.">
        <title>Klebsormidium flaccidum genome reveals primary factors for plant terrestrial adaptation.</title>
        <authorList>
            <person name="Hori K."/>
            <person name="Maruyama F."/>
            <person name="Fujisawa T."/>
            <person name="Togashi T."/>
            <person name="Yamamoto N."/>
            <person name="Seo M."/>
            <person name="Sato S."/>
            <person name="Yamada T."/>
            <person name="Mori H."/>
            <person name="Tajima N."/>
            <person name="Moriyama T."/>
            <person name="Ikeuchi M."/>
            <person name="Watanabe M."/>
            <person name="Wada H."/>
            <person name="Kobayashi K."/>
            <person name="Saito M."/>
            <person name="Masuda T."/>
            <person name="Sasaki-Sekimoto Y."/>
            <person name="Mashiguchi K."/>
            <person name="Awai K."/>
            <person name="Shimojima M."/>
            <person name="Masuda S."/>
            <person name="Iwai M."/>
            <person name="Nobusawa T."/>
            <person name="Narise T."/>
            <person name="Kondo S."/>
            <person name="Saito H."/>
            <person name="Sato R."/>
            <person name="Murakawa M."/>
            <person name="Ihara Y."/>
            <person name="Oshima-Yamada Y."/>
            <person name="Ohtaka K."/>
            <person name="Satoh M."/>
            <person name="Sonobe K."/>
            <person name="Ishii M."/>
            <person name="Ohtani R."/>
            <person name="Kanamori-Sato M."/>
            <person name="Honoki R."/>
            <person name="Miyazaki D."/>
            <person name="Mochizuki H."/>
            <person name="Umetsu J."/>
            <person name="Higashi K."/>
            <person name="Shibata D."/>
            <person name="Kamiya Y."/>
            <person name="Sato N."/>
            <person name="Nakamura Y."/>
            <person name="Tabata S."/>
            <person name="Ida S."/>
            <person name="Kurokawa K."/>
            <person name="Ohta H."/>
        </authorList>
    </citation>
    <scope>NUCLEOTIDE SEQUENCE [LARGE SCALE GENOMIC DNA]</scope>
    <source>
        <strain evidence="9 10">NIES-2285</strain>
    </source>
</reference>
<evidence type="ECO:0000256" key="2">
    <source>
        <dbReference type="ARBA" id="ARBA00023015"/>
    </source>
</evidence>
<proteinExistence type="inferred from homology"/>
<dbReference type="CDD" id="cd14660">
    <property type="entry name" value="E2F_DD"/>
    <property type="match status" value="1"/>
</dbReference>
<keyword evidence="10" id="KW-1185">Reference proteome</keyword>
<protein>
    <submittedName>
        <fullName evidence="9">Transcription factor E2F/dimerization partner</fullName>
    </submittedName>
</protein>
<dbReference type="InterPro" id="IPR032198">
    <property type="entry name" value="E2F_CC-MB"/>
</dbReference>
<comment type="similarity">
    <text evidence="1 5">Belongs to the E2F/DP family.</text>
</comment>
<dbReference type="STRING" id="105231.A0A0U9HKN6"/>
<dbReference type="Proteomes" id="UP000054558">
    <property type="component" value="Unassembled WGS sequence"/>
</dbReference>
<dbReference type="SUPFAM" id="SSF46785">
    <property type="entry name" value="Winged helix' DNA-binding domain"/>
    <property type="match status" value="1"/>
</dbReference>
<dbReference type="SMART" id="SM01372">
    <property type="entry name" value="E2F_TDP"/>
    <property type="match status" value="1"/>
</dbReference>
<dbReference type="InterPro" id="IPR036390">
    <property type="entry name" value="WH_DNA-bd_sf"/>
</dbReference>
<dbReference type="InterPro" id="IPR015633">
    <property type="entry name" value="E2F"/>
</dbReference>
<dbReference type="Gene3D" id="6.10.250.540">
    <property type="match status" value="1"/>
</dbReference>
<accession>A0A0U9HKN6</accession>
<feature type="compositionally biased region" description="Low complexity" evidence="7">
    <location>
        <begin position="36"/>
        <end position="45"/>
    </location>
</feature>
<evidence type="ECO:0000256" key="7">
    <source>
        <dbReference type="SAM" id="MobiDB-lite"/>
    </source>
</evidence>
<evidence type="ECO:0000313" key="9">
    <source>
        <dbReference type="EMBL" id="GAQ91742.1"/>
    </source>
</evidence>
<keyword evidence="2 5" id="KW-0805">Transcription regulation</keyword>
<dbReference type="FunFam" id="1.10.10.10:FF:000008">
    <property type="entry name" value="E2F transcription factor 1"/>
    <property type="match status" value="1"/>
</dbReference>
<keyword evidence="6" id="KW-0175">Coiled coil</keyword>
<evidence type="ECO:0000256" key="6">
    <source>
        <dbReference type="SAM" id="Coils"/>
    </source>
</evidence>
<dbReference type="GO" id="GO:0090575">
    <property type="term" value="C:RNA polymerase II transcription regulator complex"/>
    <property type="evidence" value="ECO:0000318"/>
    <property type="project" value="GO_Central"/>
</dbReference>
<feature type="coiled-coil region" evidence="6">
    <location>
        <begin position="230"/>
        <end position="257"/>
    </location>
</feature>
<gene>
    <name evidence="9" type="ORF">KFL_008430030</name>
</gene>
<sequence>MAAQPQFQQMTFDHNRPAFAAPEEYHQFQEGGQGPGFQPQGHPQEVLYARFPDNMMQSPPATSHPGAKRMAVKSEGADQGLRDQWGGANGIDYNMAVTPLQQAPQQRGGGRGNQRGSAARRLSTGPVTPAEQMSFGSPPSASQQTPGSSCSRYDQSLGLLTKRFIDLIKQAVDGVVDLNKAAETLQVQKRRIYDITNVLEGIGLIEKKSKNNILWKGAAGTTTVESLDETAQLQAELDHLQQQEMALDEQIQMMRERVAAFQEDEHSKQWLYVTEQDIKSLPGFERETLIAIKAPPGTEVEAPNVEDTGNYQIILRSTAGPIDVYLVSRHEPDLEEMQTDDAHGAVAEPAQPRPVRPEEGAILREGALLRDEAGMAEAAQMPTSPSRIRSLTAAEGEDDYWLGSLDDGGVGPGIDELFEEEPLDQSWGDLLVRPGSAMDIGTTLDQHPDVG</sequence>
<dbReference type="GO" id="GO:0000978">
    <property type="term" value="F:RNA polymerase II cis-regulatory region sequence-specific DNA binding"/>
    <property type="evidence" value="ECO:0000318"/>
    <property type="project" value="GO_Central"/>
</dbReference>
<dbReference type="GO" id="GO:0046983">
    <property type="term" value="F:protein dimerization activity"/>
    <property type="evidence" value="ECO:0007669"/>
    <property type="project" value="InterPro"/>
</dbReference>
<keyword evidence="3 5" id="KW-0238">DNA-binding</keyword>
<evidence type="ECO:0000256" key="1">
    <source>
        <dbReference type="ARBA" id="ARBA00010940"/>
    </source>
</evidence>
<feature type="compositionally biased region" description="Polar residues" evidence="7">
    <location>
        <begin position="1"/>
        <end position="12"/>
    </location>
</feature>
<feature type="region of interest" description="Disordered" evidence="7">
    <location>
        <begin position="1"/>
        <end position="87"/>
    </location>
</feature>
<evidence type="ECO:0000256" key="3">
    <source>
        <dbReference type="ARBA" id="ARBA00023125"/>
    </source>
</evidence>
<dbReference type="Pfam" id="PF02319">
    <property type="entry name" value="WHD_E2F_TDP"/>
    <property type="match status" value="1"/>
</dbReference>
<dbReference type="AlphaFoldDB" id="A0A0U9HKN6"/>
<dbReference type="Gene3D" id="1.10.10.10">
    <property type="entry name" value="Winged helix-like DNA-binding domain superfamily/Winged helix DNA-binding domain"/>
    <property type="match status" value="1"/>
</dbReference>
<evidence type="ECO:0000313" key="10">
    <source>
        <dbReference type="Proteomes" id="UP000054558"/>
    </source>
</evidence>
<evidence type="ECO:0000256" key="5">
    <source>
        <dbReference type="RuleBase" id="RU003796"/>
    </source>
</evidence>
<comment type="subcellular location">
    <subcellularLocation>
        <location evidence="5">Nucleus</location>
    </subcellularLocation>
</comment>
<dbReference type="EMBL" id="DF237792">
    <property type="protein sequence ID" value="GAQ91742.1"/>
    <property type="molecule type" value="Genomic_DNA"/>
</dbReference>
<feature type="domain" description="E2F/DP family winged-helix DNA-binding" evidence="8">
    <location>
        <begin position="152"/>
        <end position="217"/>
    </location>
</feature>
<dbReference type="OrthoDB" id="1743261at2759"/>
<dbReference type="InterPro" id="IPR036388">
    <property type="entry name" value="WH-like_DNA-bd_sf"/>
</dbReference>
<feature type="compositionally biased region" description="Polar residues" evidence="7">
    <location>
        <begin position="134"/>
        <end position="152"/>
    </location>
</feature>
<dbReference type="SUPFAM" id="SSF144074">
    <property type="entry name" value="E2F-DP heterodimerization region"/>
    <property type="match status" value="1"/>
</dbReference>